<name>A0A0F7L806_9VIRU</name>
<evidence type="ECO:0000313" key="2">
    <source>
        <dbReference type="EMBL" id="AKH47542.1"/>
    </source>
</evidence>
<accession>A0A0F7L806</accession>
<evidence type="ECO:0000256" key="1">
    <source>
        <dbReference type="SAM" id="MobiDB-lite"/>
    </source>
</evidence>
<dbReference type="EMBL" id="KR029596">
    <property type="protein sequence ID" value="AKH47542.1"/>
    <property type="molecule type" value="Genomic_DNA"/>
</dbReference>
<sequence length="71" mass="7743">MPHEAQVPFDPFAGTALVAPNCDAGTSALRPYRPDPKKRGRSERQRQHPQAIARCLRSPAASGPETMDPCM</sequence>
<protein>
    <submittedName>
        <fullName evidence="2">Uncharacterized protein</fullName>
    </submittedName>
</protein>
<feature type="compositionally biased region" description="Basic and acidic residues" evidence="1">
    <location>
        <begin position="32"/>
        <end position="46"/>
    </location>
</feature>
<organism evidence="2">
    <name type="scientific">uncultured marine virus</name>
    <dbReference type="NCBI Taxonomy" id="186617"/>
    <lineage>
        <taxon>Viruses</taxon>
        <taxon>environmental samples</taxon>
    </lineage>
</organism>
<reference evidence="2" key="1">
    <citation type="journal article" date="2015" name="Front. Microbiol.">
        <title>Combining genomic sequencing methods to explore viral diversity and reveal potential virus-host interactions.</title>
        <authorList>
            <person name="Chow C.E."/>
            <person name="Winget D.M."/>
            <person name="White R.A.III."/>
            <person name="Hallam S.J."/>
            <person name="Suttle C.A."/>
        </authorList>
    </citation>
    <scope>NUCLEOTIDE SEQUENCE</scope>
    <source>
        <strain evidence="2">Oxic1_1</strain>
    </source>
</reference>
<reference evidence="2" key="2">
    <citation type="submission" date="2015-03" db="EMBL/GenBank/DDBJ databases">
        <authorList>
            <person name="Chow C.-E.T."/>
            <person name="Winget D.M."/>
            <person name="White R.A.III."/>
            <person name="Hallam S.J."/>
            <person name="Suttle C.A."/>
        </authorList>
    </citation>
    <scope>NUCLEOTIDE SEQUENCE</scope>
    <source>
        <strain evidence="2">Oxic1_1</strain>
    </source>
</reference>
<proteinExistence type="predicted"/>
<feature type="region of interest" description="Disordered" evidence="1">
    <location>
        <begin position="23"/>
        <end position="71"/>
    </location>
</feature>